<organism evidence="1 2">
    <name type="scientific">Acidaminococcus fermentans</name>
    <dbReference type="NCBI Taxonomy" id="905"/>
    <lineage>
        <taxon>Bacteria</taxon>
        <taxon>Bacillati</taxon>
        <taxon>Bacillota</taxon>
        <taxon>Negativicutes</taxon>
        <taxon>Acidaminococcales</taxon>
        <taxon>Acidaminococcaceae</taxon>
        <taxon>Acidaminococcus</taxon>
    </lineage>
</organism>
<dbReference type="SUPFAM" id="SSF53850">
    <property type="entry name" value="Periplasmic binding protein-like II"/>
    <property type="match status" value="1"/>
</dbReference>
<accession>A0A6N7VZV9</accession>
<dbReference type="Proteomes" id="UP000441455">
    <property type="component" value="Unassembled WGS sequence"/>
</dbReference>
<evidence type="ECO:0000313" key="1">
    <source>
        <dbReference type="EMBL" id="MSS82595.1"/>
    </source>
</evidence>
<dbReference type="EMBL" id="VULN01000011">
    <property type="protein sequence ID" value="MSS82595.1"/>
    <property type="molecule type" value="Genomic_DNA"/>
</dbReference>
<comment type="caution">
    <text evidence="1">The sequence shown here is derived from an EMBL/GenBank/DDBJ whole genome shotgun (WGS) entry which is preliminary data.</text>
</comment>
<dbReference type="PROSITE" id="PS51257">
    <property type="entry name" value="PROKAR_LIPOPROTEIN"/>
    <property type="match status" value="1"/>
</dbReference>
<dbReference type="Pfam" id="PF12974">
    <property type="entry name" value="Phosphonate-bd"/>
    <property type="match status" value="1"/>
</dbReference>
<dbReference type="Gene3D" id="3.40.190.10">
    <property type="entry name" value="Periplasmic binding protein-like II"/>
    <property type="match status" value="2"/>
</dbReference>
<dbReference type="PANTHER" id="PTHR35841">
    <property type="entry name" value="PHOSPHONATES-BINDING PERIPLASMIC PROTEIN"/>
    <property type="match status" value="1"/>
</dbReference>
<gene>
    <name evidence="1" type="ORF">FX155_08325</name>
</gene>
<dbReference type="OrthoDB" id="9776786at2"/>
<sequence length="338" mass="36697">MKMLGVLLAGAMVLGGCGSTEKKQEAGSKTIPELKIAISPYQDADTLRTKTEPLGKMLQAKLKEKGYDVKKITLNVGTSYNAVGEALSAGSADVGFISGATYVLCDQDVDVLLTALREGIDKDTTDLSVWNNGQPDKFTKNLVKYYRSAVVVGPSPKGQALLARVKQGEKPTWEELDSLNWAVMSPASASGYLYPSLWLKENYGKTLKDLSHVVQSDSYTTSTARLASGQVDVMVAYSHIRAKMEKDWQAKLGGTGSIWDQTGIIGVTGKIFNDTVSVSKTSKVMQDPAFRKALGEALIEIGKTEEGLKVLKTIGHKGYDWAQASDYDGERKIRKELQ</sequence>
<reference evidence="1 2" key="1">
    <citation type="submission" date="2019-08" db="EMBL/GenBank/DDBJ databases">
        <title>In-depth cultivation of the pig gut microbiome towards novel bacterial diversity and tailored functional studies.</title>
        <authorList>
            <person name="Wylensek D."/>
            <person name="Hitch T.C.A."/>
            <person name="Clavel T."/>
        </authorList>
    </citation>
    <scope>NUCLEOTIDE SEQUENCE [LARGE SCALE GENOMIC DNA]</scope>
    <source>
        <strain evidence="1 2">WCA-389-WT-5B</strain>
    </source>
</reference>
<dbReference type="AlphaFoldDB" id="A0A6N7VZV9"/>
<evidence type="ECO:0000313" key="2">
    <source>
        <dbReference type="Proteomes" id="UP000441455"/>
    </source>
</evidence>
<protein>
    <submittedName>
        <fullName evidence="1">PhnD/SsuA/transferrin family substrate-binding protein</fullName>
    </submittedName>
</protein>
<name>A0A6N7VZV9_ACIFE</name>
<proteinExistence type="predicted"/>
<dbReference type="PANTHER" id="PTHR35841:SF1">
    <property type="entry name" value="PHOSPHONATES-BINDING PERIPLASMIC PROTEIN"/>
    <property type="match status" value="1"/>
</dbReference>